<dbReference type="OrthoDB" id="681748at2759"/>
<dbReference type="RefSeq" id="XP_014756060.1">
    <property type="nucleotide sequence ID" value="XM_014900574.2"/>
</dbReference>
<evidence type="ECO:0000256" key="2">
    <source>
        <dbReference type="ARBA" id="ARBA00048336"/>
    </source>
</evidence>
<evidence type="ECO:0000313" key="7">
    <source>
        <dbReference type="Proteomes" id="UP000008810"/>
    </source>
</evidence>
<proteinExistence type="inferred from homology"/>
<dbReference type="InterPro" id="IPR036457">
    <property type="entry name" value="PPM-type-like_dom_sf"/>
</dbReference>
<accession>I1IBV0</accession>
<organism evidence="6">
    <name type="scientific">Brachypodium distachyon</name>
    <name type="common">Purple false brome</name>
    <name type="synonym">Trachynia distachya</name>
    <dbReference type="NCBI Taxonomy" id="15368"/>
    <lineage>
        <taxon>Eukaryota</taxon>
        <taxon>Viridiplantae</taxon>
        <taxon>Streptophyta</taxon>
        <taxon>Embryophyta</taxon>
        <taxon>Tracheophyta</taxon>
        <taxon>Spermatophyta</taxon>
        <taxon>Magnoliopsida</taxon>
        <taxon>Liliopsida</taxon>
        <taxon>Poales</taxon>
        <taxon>Poaceae</taxon>
        <taxon>BOP clade</taxon>
        <taxon>Pooideae</taxon>
        <taxon>Stipodae</taxon>
        <taxon>Brachypodieae</taxon>
        <taxon>Brachypodium</taxon>
    </lineage>
</organism>
<comment type="cofactor">
    <cofactor evidence="3">
        <name>Mg(2+)</name>
        <dbReference type="ChEBI" id="CHEBI:18420"/>
    </cofactor>
</comment>
<reference evidence="5 6" key="1">
    <citation type="journal article" date="2010" name="Nature">
        <title>Genome sequencing and analysis of the model grass Brachypodium distachyon.</title>
        <authorList>
            <consortium name="International Brachypodium Initiative"/>
        </authorList>
    </citation>
    <scope>NUCLEOTIDE SEQUENCE [LARGE SCALE GENOMIC DNA]</scope>
    <source>
        <strain evidence="5">Bd21</strain>
        <strain evidence="6">cv. Bd21</strain>
    </source>
</reference>
<reference evidence="5" key="2">
    <citation type="submission" date="2017-06" db="EMBL/GenBank/DDBJ databases">
        <title>WGS assembly of Brachypodium distachyon.</title>
        <authorList>
            <consortium name="The International Brachypodium Initiative"/>
            <person name="Lucas S."/>
            <person name="Harmon-Smith M."/>
            <person name="Lail K."/>
            <person name="Tice H."/>
            <person name="Grimwood J."/>
            <person name="Bruce D."/>
            <person name="Barry K."/>
            <person name="Shu S."/>
            <person name="Lindquist E."/>
            <person name="Wang M."/>
            <person name="Pitluck S."/>
            <person name="Vogel J.P."/>
            <person name="Garvin D.F."/>
            <person name="Mockler T.C."/>
            <person name="Schmutz J."/>
            <person name="Rokhsar D."/>
            <person name="Bevan M.W."/>
        </authorList>
    </citation>
    <scope>NUCLEOTIDE SEQUENCE</scope>
    <source>
        <strain evidence="5">Bd21</strain>
    </source>
</reference>
<dbReference type="GO" id="GO:0004722">
    <property type="term" value="F:protein serine/threonine phosphatase activity"/>
    <property type="evidence" value="ECO:0000318"/>
    <property type="project" value="GO_Central"/>
</dbReference>
<dbReference type="KEGG" id="bdi:100820922"/>
<dbReference type="Gene3D" id="3.60.40.10">
    <property type="entry name" value="PPM-type phosphatase domain"/>
    <property type="match status" value="1"/>
</dbReference>
<dbReference type="SMR" id="I1IBV0"/>
<evidence type="ECO:0000256" key="3">
    <source>
        <dbReference type="RuleBase" id="RU366020"/>
    </source>
</evidence>
<feature type="domain" description="PPM-type phosphatase" evidence="4">
    <location>
        <begin position="106"/>
        <end position="361"/>
    </location>
</feature>
<dbReference type="eggNOG" id="KOG1379">
    <property type="taxonomic scope" value="Eukaryota"/>
</dbReference>
<keyword evidence="3" id="KW-0378">Hydrolase</keyword>
<keyword evidence="3" id="KW-0464">Manganese</keyword>
<dbReference type="EnsemblPlants" id="PNT69111">
    <property type="protein sequence ID" value="PNT69111"/>
    <property type="gene ID" value="BRADI_3g49540v3"/>
</dbReference>
<dbReference type="EMBL" id="CM000882">
    <property type="protein sequence ID" value="PNT69111.1"/>
    <property type="molecule type" value="Genomic_DNA"/>
</dbReference>
<keyword evidence="7" id="KW-1185">Reference proteome</keyword>
<dbReference type="InterPro" id="IPR039123">
    <property type="entry name" value="PPTC7"/>
</dbReference>
<dbReference type="EC" id="3.1.3.16" evidence="3"/>
<dbReference type="Gramene" id="PNT69111">
    <property type="protein sequence ID" value="PNT69111"/>
    <property type="gene ID" value="BRADI_3g49540v3"/>
</dbReference>
<evidence type="ECO:0000313" key="5">
    <source>
        <dbReference type="EMBL" id="PNT69111.1"/>
    </source>
</evidence>
<dbReference type="InterPro" id="IPR001932">
    <property type="entry name" value="PPM-type_phosphatase-like_dom"/>
</dbReference>
<dbReference type="PANTHER" id="PTHR12320">
    <property type="entry name" value="PROTEIN PHOSPHATASE 2C"/>
    <property type="match status" value="1"/>
</dbReference>
<keyword evidence="3" id="KW-0904">Protein phosphatase</keyword>
<dbReference type="GO" id="GO:0046872">
    <property type="term" value="F:metal ion binding"/>
    <property type="evidence" value="ECO:0007669"/>
    <property type="project" value="UniProtKB-UniRule"/>
</dbReference>
<gene>
    <name evidence="6" type="primary">LOC100820922</name>
    <name evidence="5" type="ORF">BRADI_3g49540v3</name>
</gene>
<name>I1IBV0_BRADI</name>
<evidence type="ECO:0000256" key="1">
    <source>
        <dbReference type="ARBA" id="ARBA00047761"/>
    </source>
</evidence>
<dbReference type="SUPFAM" id="SSF81606">
    <property type="entry name" value="PP2C-like"/>
    <property type="match status" value="1"/>
</dbReference>
<dbReference type="Proteomes" id="UP000008810">
    <property type="component" value="Chromosome 3"/>
</dbReference>
<keyword evidence="3" id="KW-0460">Magnesium</keyword>
<evidence type="ECO:0000259" key="4">
    <source>
        <dbReference type="PROSITE" id="PS51746"/>
    </source>
</evidence>
<comment type="cofactor">
    <cofactor evidence="3">
        <name>Mn(2+)</name>
        <dbReference type="ChEBI" id="CHEBI:29035"/>
    </cofactor>
</comment>
<dbReference type="HOGENOM" id="CLU_029404_3_1_1"/>
<comment type="catalytic activity">
    <reaction evidence="1 3">
        <text>O-phospho-L-seryl-[protein] + H2O = L-seryl-[protein] + phosphate</text>
        <dbReference type="Rhea" id="RHEA:20629"/>
        <dbReference type="Rhea" id="RHEA-COMP:9863"/>
        <dbReference type="Rhea" id="RHEA-COMP:11604"/>
        <dbReference type="ChEBI" id="CHEBI:15377"/>
        <dbReference type="ChEBI" id="CHEBI:29999"/>
        <dbReference type="ChEBI" id="CHEBI:43474"/>
        <dbReference type="ChEBI" id="CHEBI:83421"/>
        <dbReference type="EC" id="3.1.3.16"/>
    </reaction>
</comment>
<dbReference type="PROSITE" id="PS51746">
    <property type="entry name" value="PPM_2"/>
    <property type="match status" value="1"/>
</dbReference>
<comment type="catalytic activity">
    <reaction evidence="2 3">
        <text>O-phospho-L-threonyl-[protein] + H2O = L-threonyl-[protein] + phosphate</text>
        <dbReference type="Rhea" id="RHEA:47004"/>
        <dbReference type="Rhea" id="RHEA-COMP:11060"/>
        <dbReference type="Rhea" id="RHEA-COMP:11605"/>
        <dbReference type="ChEBI" id="CHEBI:15377"/>
        <dbReference type="ChEBI" id="CHEBI:30013"/>
        <dbReference type="ChEBI" id="CHEBI:43474"/>
        <dbReference type="ChEBI" id="CHEBI:61977"/>
        <dbReference type="EC" id="3.1.3.16"/>
    </reaction>
</comment>
<keyword evidence="3" id="KW-0479">Metal-binding</keyword>
<protein>
    <recommendedName>
        <fullName evidence="3">Protein phosphatase</fullName>
        <ecNumber evidence="3">3.1.3.16</ecNumber>
    </recommendedName>
</protein>
<dbReference type="SMART" id="SM00332">
    <property type="entry name" value="PP2Cc"/>
    <property type="match status" value="1"/>
</dbReference>
<dbReference type="GeneID" id="100820922"/>
<reference evidence="6" key="3">
    <citation type="submission" date="2018-08" db="UniProtKB">
        <authorList>
            <consortium name="EnsemblPlants"/>
        </authorList>
    </citation>
    <scope>IDENTIFICATION</scope>
    <source>
        <strain evidence="6">cv. Bd21</strain>
    </source>
</reference>
<dbReference type="OMA" id="EDCFRDE"/>
<comment type="similarity">
    <text evidence="3">Belongs to the PP2C family.</text>
</comment>
<sequence length="365" mass="38711">MGTPSLLDRLLNGLDSASRRLYVAASRTIARRATTTTTTMETLEQIKPTMAEIDPRIPDALRVAFRLGGHRLSSPGANDNEGFASFVAAVLPAPPVPDCPAVVPAPRAARALRLDVGSCYLPHHDHDSHFGASDFGVLGVADGVGGYSERGVDAGAFSRGLMTSAFAAVVSAPPGAPVCPYTLLELAYEETAASAAPGASTAVILSLAPAADAEESPRLRWAYIGDSGFAVLRRGKILRRSRPQQSRFNCPYQLNSTGNGDRVTAAETGEVPVEEGDVVVAGTDGLFDNMFDEELERVVRMGAALGLPAKNMADVIAGVAYEMSRNRARDSPFSVESRRHHRADRWSGGKEDDITVVVAFVALSY</sequence>
<dbReference type="AlphaFoldDB" id="I1IBV0"/>
<dbReference type="PANTHER" id="PTHR12320:SF85">
    <property type="entry name" value="PROTEIN PHOSPHATASE"/>
    <property type="match status" value="1"/>
</dbReference>
<evidence type="ECO:0000313" key="6">
    <source>
        <dbReference type="EnsemblPlants" id="PNT69111"/>
    </source>
</evidence>